<keyword evidence="1" id="KW-0732">Signal</keyword>
<dbReference type="AlphaFoldDB" id="A0A0D7W167"/>
<comment type="caution">
    <text evidence="3">The sequence shown here is derived from an EMBL/GenBank/DDBJ whole genome shotgun (WGS) entry which is preliminary data.</text>
</comment>
<gene>
    <name evidence="3" type="ORF">PK35_07510</name>
</gene>
<feature type="signal peptide" evidence="1">
    <location>
        <begin position="1"/>
        <end position="19"/>
    </location>
</feature>
<evidence type="ECO:0000313" key="3">
    <source>
        <dbReference type="EMBL" id="KJD32821.1"/>
    </source>
</evidence>
<dbReference type="InterPro" id="IPR011250">
    <property type="entry name" value="OMP/PagP_B-barrel"/>
</dbReference>
<dbReference type="OrthoDB" id="1259003at2"/>
<accession>A0A0D7W167</accession>
<keyword evidence="4" id="KW-1185">Reference proteome</keyword>
<evidence type="ECO:0000259" key="2">
    <source>
        <dbReference type="Pfam" id="PF13568"/>
    </source>
</evidence>
<dbReference type="InterPro" id="IPR025665">
    <property type="entry name" value="Beta-barrel_OMP_2"/>
</dbReference>
<dbReference type="STRING" id="1382798.PK35_07510"/>
<evidence type="ECO:0000256" key="1">
    <source>
        <dbReference type="SAM" id="SignalP"/>
    </source>
</evidence>
<proteinExistence type="predicted"/>
<feature type="domain" description="Outer membrane protein beta-barrel" evidence="2">
    <location>
        <begin position="26"/>
        <end position="173"/>
    </location>
</feature>
<dbReference type="RefSeq" id="WP_044626092.1">
    <property type="nucleotide sequence ID" value="NZ_JTDV01000005.1"/>
</dbReference>
<feature type="chain" id="PRO_5002325565" description="Outer membrane protein beta-barrel domain-containing protein" evidence="1">
    <location>
        <begin position="20"/>
        <end position="193"/>
    </location>
</feature>
<organism evidence="3 4">
    <name type="scientific">Neotamlana nanhaiensis</name>
    <dbReference type="NCBI Taxonomy" id="1382798"/>
    <lineage>
        <taxon>Bacteria</taxon>
        <taxon>Pseudomonadati</taxon>
        <taxon>Bacteroidota</taxon>
        <taxon>Flavobacteriia</taxon>
        <taxon>Flavobacteriales</taxon>
        <taxon>Flavobacteriaceae</taxon>
        <taxon>Neotamlana</taxon>
    </lineage>
</organism>
<dbReference type="SUPFAM" id="SSF56925">
    <property type="entry name" value="OMPA-like"/>
    <property type="match status" value="1"/>
</dbReference>
<dbReference type="PATRIC" id="fig|1382798.3.peg.2841"/>
<sequence>MKKILLSALLLLMGSYGFAQNIDSIAVEAPKKKIPMFKGVKYGVRGGLNISNLDFKEHPPMANKHRNSIYFGAFAEIALSKKVAVSPELQFSAEGANEETLHLDYIQMPVLMNFRITEKISAGLGPQVSLKVHKYEDGVKNFGYSGVAGVTYKINYALFADVRYTYGIRNIFDEKLNMEAINTNIQIGVGYKF</sequence>
<protein>
    <recommendedName>
        <fullName evidence="2">Outer membrane protein beta-barrel domain-containing protein</fullName>
    </recommendedName>
</protein>
<name>A0A0D7W167_9FLAO</name>
<evidence type="ECO:0000313" key="4">
    <source>
        <dbReference type="Proteomes" id="UP000032361"/>
    </source>
</evidence>
<dbReference type="Pfam" id="PF13568">
    <property type="entry name" value="OMP_b-brl_2"/>
    <property type="match status" value="1"/>
</dbReference>
<dbReference type="Proteomes" id="UP000032361">
    <property type="component" value="Unassembled WGS sequence"/>
</dbReference>
<reference evidence="3 4" key="1">
    <citation type="journal article" date="2015" name="Antonie Van Leeuwenhoek">
        <title>Tamlana nanhaiensis sp. nov., isolated from surface seawater collected from the South China Sea.</title>
        <authorList>
            <person name="Liu X."/>
            <person name="Lai Q."/>
            <person name="Du Y."/>
            <person name="Li G."/>
            <person name="Sun F."/>
            <person name="Shao Z."/>
        </authorList>
    </citation>
    <scope>NUCLEOTIDE SEQUENCE [LARGE SCALE GENOMIC DNA]</scope>
    <source>
        <strain evidence="3 4">FHC16</strain>
    </source>
</reference>
<dbReference type="EMBL" id="JTDV01000005">
    <property type="protein sequence ID" value="KJD32821.1"/>
    <property type="molecule type" value="Genomic_DNA"/>
</dbReference>